<comment type="catalytic activity">
    <reaction evidence="6">
        <text>L-threonyl-[protein] + ATP = 3-O-(5'-adenylyl)-L-threonyl-[protein] + diphosphate</text>
        <dbReference type="Rhea" id="RHEA:54292"/>
        <dbReference type="Rhea" id="RHEA-COMP:11060"/>
        <dbReference type="Rhea" id="RHEA-COMP:13847"/>
        <dbReference type="ChEBI" id="CHEBI:30013"/>
        <dbReference type="ChEBI" id="CHEBI:30616"/>
        <dbReference type="ChEBI" id="CHEBI:33019"/>
        <dbReference type="ChEBI" id="CHEBI:138113"/>
        <dbReference type="EC" id="2.7.7.108"/>
    </reaction>
</comment>
<protein>
    <recommendedName>
        <fullName evidence="5">protein adenylyltransferase</fullName>
        <ecNumber evidence="5">2.7.7.108</ecNumber>
    </recommendedName>
</protein>
<dbReference type="InterPro" id="IPR036597">
    <property type="entry name" value="Fido-like_dom_sf"/>
</dbReference>
<evidence type="ECO:0000259" key="8">
    <source>
        <dbReference type="PROSITE" id="PS51459"/>
    </source>
</evidence>
<proteinExistence type="predicted"/>
<evidence type="ECO:0000313" key="9">
    <source>
        <dbReference type="EMBL" id="MBE1460772.1"/>
    </source>
</evidence>
<evidence type="ECO:0000256" key="3">
    <source>
        <dbReference type="ARBA" id="ARBA00022741"/>
    </source>
</evidence>
<dbReference type="PROSITE" id="PS51459">
    <property type="entry name" value="FIDO"/>
    <property type="match status" value="1"/>
</dbReference>
<evidence type="ECO:0000313" key="10">
    <source>
        <dbReference type="Proteomes" id="UP000598217"/>
    </source>
</evidence>
<dbReference type="Gene3D" id="1.10.3290.10">
    <property type="entry name" value="Fido-like domain"/>
    <property type="match status" value="1"/>
</dbReference>
<keyword evidence="10" id="KW-1185">Reference proteome</keyword>
<dbReference type="SUPFAM" id="SSF140931">
    <property type="entry name" value="Fic-like"/>
    <property type="match status" value="1"/>
</dbReference>
<keyword evidence="4" id="KW-0067">ATP-binding</keyword>
<dbReference type="InterPro" id="IPR003812">
    <property type="entry name" value="Fido"/>
</dbReference>
<dbReference type="PANTHER" id="PTHR39560">
    <property type="entry name" value="PROTEIN ADENYLYLTRANSFERASE FIC-RELATED"/>
    <property type="match status" value="1"/>
</dbReference>
<dbReference type="EMBL" id="JADBDY010000001">
    <property type="protein sequence ID" value="MBE1460772.1"/>
    <property type="molecule type" value="Genomic_DNA"/>
</dbReference>
<keyword evidence="2" id="KW-0548">Nucleotidyltransferase</keyword>
<feature type="domain" description="Fido" evidence="8">
    <location>
        <begin position="10"/>
        <end position="147"/>
    </location>
</feature>
<comment type="catalytic activity">
    <reaction evidence="7">
        <text>L-tyrosyl-[protein] + ATP = O-(5'-adenylyl)-L-tyrosyl-[protein] + diphosphate</text>
        <dbReference type="Rhea" id="RHEA:54288"/>
        <dbReference type="Rhea" id="RHEA-COMP:10136"/>
        <dbReference type="Rhea" id="RHEA-COMP:13846"/>
        <dbReference type="ChEBI" id="CHEBI:30616"/>
        <dbReference type="ChEBI" id="CHEBI:33019"/>
        <dbReference type="ChEBI" id="CHEBI:46858"/>
        <dbReference type="ChEBI" id="CHEBI:83624"/>
        <dbReference type="EC" id="2.7.7.108"/>
    </reaction>
</comment>
<dbReference type="Pfam" id="PF02661">
    <property type="entry name" value="Fic"/>
    <property type="match status" value="1"/>
</dbReference>
<evidence type="ECO:0000256" key="6">
    <source>
        <dbReference type="ARBA" id="ARBA00047939"/>
    </source>
</evidence>
<dbReference type="PANTHER" id="PTHR39560:SF1">
    <property type="entry name" value="PROTEIN ADENYLYLTRANSFERASE FIC-RELATED"/>
    <property type="match status" value="1"/>
</dbReference>
<evidence type="ECO:0000256" key="7">
    <source>
        <dbReference type="ARBA" id="ARBA00048696"/>
    </source>
</evidence>
<sequence length="153" mass="17220">MADHPVPGGYDLAHLCRFHKEIFTDLYPWAGQIRTVNIAKGTWFCPVQNIQRYATDIFERLAGQDHLRGLGREKFVPALTEFYGDLNALHLFREGNGRAQRAFVGQLAREAGYRTAWERLDSERNDQASAVSLSRGEHGPLLALLDELVEGPA</sequence>
<reference evidence="9 10" key="1">
    <citation type="submission" date="2020-10" db="EMBL/GenBank/DDBJ databases">
        <title>Sequencing the genomes of 1000 actinobacteria strains.</title>
        <authorList>
            <person name="Klenk H.-P."/>
        </authorList>
    </citation>
    <scope>NUCLEOTIDE SEQUENCE [LARGE SCALE GENOMIC DNA]</scope>
    <source>
        <strain evidence="9 10">DSM 45157</strain>
    </source>
</reference>
<keyword evidence="3" id="KW-0547">Nucleotide-binding</keyword>
<dbReference type="Proteomes" id="UP000598217">
    <property type="component" value="Unassembled WGS sequence"/>
</dbReference>
<evidence type="ECO:0000256" key="4">
    <source>
        <dbReference type="ARBA" id="ARBA00022840"/>
    </source>
</evidence>
<name>A0ABR9HP38_9ACTN</name>
<dbReference type="RefSeq" id="WP_225942587.1">
    <property type="nucleotide sequence ID" value="NZ_BMXJ01000001.1"/>
</dbReference>
<evidence type="ECO:0000256" key="2">
    <source>
        <dbReference type="ARBA" id="ARBA00022695"/>
    </source>
</evidence>
<evidence type="ECO:0000256" key="5">
    <source>
        <dbReference type="ARBA" id="ARBA00034531"/>
    </source>
</evidence>
<keyword evidence="1" id="KW-0808">Transferase</keyword>
<gene>
    <name evidence="9" type="ORF">H4W79_004986</name>
</gene>
<comment type="caution">
    <text evidence="9">The sequence shown here is derived from an EMBL/GenBank/DDBJ whole genome shotgun (WGS) entry which is preliminary data.</text>
</comment>
<accession>A0ABR9HP38</accession>
<evidence type="ECO:0000256" key="1">
    <source>
        <dbReference type="ARBA" id="ARBA00022679"/>
    </source>
</evidence>
<dbReference type="EC" id="2.7.7.108" evidence="5"/>
<organism evidence="9 10">
    <name type="scientific">Nocardiopsis terrae</name>
    <dbReference type="NCBI Taxonomy" id="372655"/>
    <lineage>
        <taxon>Bacteria</taxon>
        <taxon>Bacillati</taxon>
        <taxon>Actinomycetota</taxon>
        <taxon>Actinomycetes</taxon>
        <taxon>Streptosporangiales</taxon>
        <taxon>Nocardiopsidaceae</taxon>
        <taxon>Nocardiopsis</taxon>
    </lineage>
</organism>